<keyword evidence="4" id="KW-1185">Reference proteome</keyword>
<evidence type="ECO:0000313" key="3">
    <source>
        <dbReference type="EMBL" id="MCF2652603.1"/>
    </source>
</evidence>
<keyword evidence="2" id="KW-0812">Transmembrane</keyword>
<feature type="transmembrane region" description="Helical" evidence="2">
    <location>
        <begin position="218"/>
        <end position="236"/>
    </location>
</feature>
<feature type="region of interest" description="Disordered" evidence="1">
    <location>
        <begin position="94"/>
        <end position="187"/>
    </location>
</feature>
<feature type="region of interest" description="Disordered" evidence="1">
    <location>
        <begin position="247"/>
        <end position="269"/>
    </location>
</feature>
<gene>
    <name evidence="3" type="ORF">JQM67_08305</name>
</gene>
<evidence type="ECO:0000256" key="2">
    <source>
        <dbReference type="SAM" id="Phobius"/>
    </source>
</evidence>
<proteinExistence type="predicted"/>
<feature type="transmembrane region" description="Helical" evidence="2">
    <location>
        <begin position="194"/>
        <end position="212"/>
    </location>
</feature>
<dbReference type="EMBL" id="JAFBIT010000002">
    <property type="protein sequence ID" value="MCF2652603.1"/>
    <property type="molecule type" value="Genomic_DNA"/>
</dbReference>
<feature type="compositionally biased region" description="Polar residues" evidence="1">
    <location>
        <begin position="94"/>
        <end position="112"/>
    </location>
</feature>
<feature type="compositionally biased region" description="Basic and acidic residues" evidence="1">
    <location>
        <begin position="247"/>
        <end position="261"/>
    </location>
</feature>
<keyword evidence="2" id="KW-1133">Transmembrane helix</keyword>
<dbReference type="Pfam" id="PF10112">
    <property type="entry name" value="Halogen_Hydrol"/>
    <property type="match status" value="1"/>
</dbReference>
<feature type="region of interest" description="Disordered" evidence="1">
    <location>
        <begin position="1"/>
        <end position="26"/>
    </location>
</feature>
<feature type="region of interest" description="Disordered" evidence="1">
    <location>
        <begin position="432"/>
        <end position="457"/>
    </location>
</feature>
<evidence type="ECO:0000256" key="1">
    <source>
        <dbReference type="SAM" id="MobiDB-lite"/>
    </source>
</evidence>
<feature type="compositionally biased region" description="Low complexity" evidence="1">
    <location>
        <begin position="113"/>
        <end position="125"/>
    </location>
</feature>
<name>A0ABS9CN80_9FIRM</name>
<protein>
    <submittedName>
        <fullName evidence="3">5-bromo-4-chloroindolyl phosphate hydrolysis family protein</fullName>
    </submittedName>
</protein>
<dbReference type="InterPro" id="IPR018770">
    <property type="entry name" value="ChloroindolylP_hydrolase"/>
</dbReference>
<feature type="compositionally biased region" description="Polar residues" evidence="1">
    <location>
        <begin position="134"/>
        <end position="143"/>
    </location>
</feature>
<organism evidence="3 4">
    <name type="scientific">Anaeromassilibacillus senegalensis</name>
    <dbReference type="NCBI Taxonomy" id="1673717"/>
    <lineage>
        <taxon>Bacteria</taxon>
        <taxon>Bacillati</taxon>
        <taxon>Bacillota</taxon>
        <taxon>Clostridia</taxon>
        <taxon>Eubacteriales</taxon>
        <taxon>Acutalibacteraceae</taxon>
        <taxon>Anaeromassilibacillus</taxon>
    </lineage>
</organism>
<dbReference type="RefSeq" id="WP_235323637.1">
    <property type="nucleotide sequence ID" value="NZ_JAFBIT010000002.1"/>
</dbReference>
<feature type="compositionally biased region" description="Low complexity" evidence="1">
    <location>
        <begin position="144"/>
        <end position="162"/>
    </location>
</feature>
<sequence>MSGRAVLATDNQNQNPNNRNTVPPDMDFEQSETYRVIHQVGDKVVQGINQASGKVAQGLNQAGVTSDKVARGINEAARELNRAVDAVSRNIAVHTQQNRTYRPPTQNGQNDHYNYSYYNNGNTGSPKDRAPGNAGQNPSPNSGYTYTPPVNRTYTPPRTPYTQSQPAPNAHRSVKPVPPPAKPGMVEKRRPSNAKFWFVGIMCALYALNMPMYRWVDLAALAAVGVGAFFLGRLIFRGKKYYVPAEEPKKAEPEKKEEPVKKSSTGNPEVDKIIDEGQEYLKQLREANDRIPDAVMSERISRMENASADIFAYIAEHPDKAAQIRRFMNYYLPTTLKLLTSYDKLSRQRVKGENIQKTMFEIEGMMETIAGAFEKQLDSLFGDDAMDIAADISVMESILKQEGLSDDESLKMPKVKTTAAGGKAAQQVEVPTGIPTLTLDPDAADETQKNNTRKAAK</sequence>
<keyword evidence="2" id="KW-0472">Membrane</keyword>
<reference evidence="3 4" key="1">
    <citation type="submission" date="2020-12" db="EMBL/GenBank/DDBJ databases">
        <title>Whole genome sequences of gut porcine anaerobes.</title>
        <authorList>
            <person name="Kubasova T."/>
            <person name="Jahodarova E."/>
            <person name="Rychlik I."/>
        </authorList>
    </citation>
    <scope>NUCLEOTIDE SEQUENCE [LARGE SCALE GENOMIC DNA]</scope>
    <source>
        <strain evidence="3 4">An867</strain>
    </source>
</reference>
<accession>A0ABS9CN80</accession>
<feature type="compositionally biased region" description="Low complexity" evidence="1">
    <location>
        <begin position="11"/>
        <end position="20"/>
    </location>
</feature>
<comment type="caution">
    <text evidence="3">The sequence shown here is derived from an EMBL/GenBank/DDBJ whole genome shotgun (WGS) entry which is preliminary data.</text>
</comment>
<dbReference type="Proteomes" id="UP001299220">
    <property type="component" value="Unassembled WGS sequence"/>
</dbReference>
<evidence type="ECO:0000313" key="4">
    <source>
        <dbReference type="Proteomes" id="UP001299220"/>
    </source>
</evidence>